<dbReference type="InterPro" id="IPR057678">
    <property type="entry name" value="DUF7918"/>
</dbReference>
<protein>
    <recommendedName>
        <fullName evidence="2">DUF7918 domain-containing protein</fullName>
    </recommendedName>
</protein>
<dbReference type="OrthoDB" id="3364132at2759"/>
<proteinExistence type="predicted"/>
<evidence type="ECO:0000313" key="3">
    <source>
        <dbReference type="EMBL" id="KAF9060520.1"/>
    </source>
</evidence>
<dbReference type="PANTHER" id="PTHR36223:SF1">
    <property type="entry name" value="TRANSCRIPTION ELONGATION FACTOR EAF N-TERMINAL DOMAIN-CONTAINING PROTEIN"/>
    <property type="match status" value="1"/>
</dbReference>
<gene>
    <name evidence="3" type="ORF">BDP27DRAFT_1407088</name>
</gene>
<feature type="compositionally biased region" description="Basic and acidic residues" evidence="1">
    <location>
        <begin position="223"/>
        <end position="234"/>
    </location>
</feature>
<dbReference type="Proteomes" id="UP000772434">
    <property type="component" value="Unassembled WGS sequence"/>
</dbReference>
<sequence>MLNYQTFTSWIVIDGQTADVFNVEHRDVDGTMHVTCWLPSEAGKKFQVHFKDRSGLPSSAYVYLDGNISGGRVLRRGKANRSLEGLRVSPTAYRPFVFSNLNLTDEEETVQTLGASKIGQIEVTITFVKILGEKPTTRMYEVPAEQKFNEKAKKGIDHQTRHVRFGDIVQTRAVHTVKTKSLGKPAVRFIFRYRPLEVLRAHGIAPQAAPVASASSSQRTRKREPFPEDVKPRINEVLVLSDSEDEHPARKQRKRVKRENNVKREPLNILSGEVIDLT</sequence>
<dbReference type="PANTHER" id="PTHR36223">
    <property type="entry name" value="BETA-LACTAMASE-TYPE TRANSPEPTIDASE FOLD DOMAIN CONTAINING PROTEIN"/>
    <property type="match status" value="1"/>
</dbReference>
<name>A0A9P5PE98_9AGAR</name>
<evidence type="ECO:0000313" key="4">
    <source>
        <dbReference type="Proteomes" id="UP000772434"/>
    </source>
</evidence>
<keyword evidence="4" id="KW-1185">Reference proteome</keyword>
<accession>A0A9P5PE98</accession>
<comment type="caution">
    <text evidence="3">The sequence shown here is derived from an EMBL/GenBank/DDBJ whole genome shotgun (WGS) entry which is preliminary data.</text>
</comment>
<evidence type="ECO:0000256" key="1">
    <source>
        <dbReference type="SAM" id="MobiDB-lite"/>
    </source>
</evidence>
<feature type="region of interest" description="Disordered" evidence="1">
    <location>
        <begin position="207"/>
        <end position="263"/>
    </location>
</feature>
<dbReference type="EMBL" id="JADNRY010000240">
    <property type="protein sequence ID" value="KAF9060520.1"/>
    <property type="molecule type" value="Genomic_DNA"/>
</dbReference>
<feature type="compositionally biased region" description="Low complexity" evidence="1">
    <location>
        <begin position="207"/>
        <end position="218"/>
    </location>
</feature>
<feature type="domain" description="DUF7918" evidence="2">
    <location>
        <begin position="11"/>
        <end position="207"/>
    </location>
</feature>
<dbReference type="AlphaFoldDB" id="A0A9P5PE98"/>
<organism evidence="3 4">
    <name type="scientific">Rhodocollybia butyracea</name>
    <dbReference type="NCBI Taxonomy" id="206335"/>
    <lineage>
        <taxon>Eukaryota</taxon>
        <taxon>Fungi</taxon>
        <taxon>Dikarya</taxon>
        <taxon>Basidiomycota</taxon>
        <taxon>Agaricomycotina</taxon>
        <taxon>Agaricomycetes</taxon>
        <taxon>Agaricomycetidae</taxon>
        <taxon>Agaricales</taxon>
        <taxon>Marasmiineae</taxon>
        <taxon>Omphalotaceae</taxon>
        <taxon>Rhodocollybia</taxon>
    </lineage>
</organism>
<evidence type="ECO:0000259" key="2">
    <source>
        <dbReference type="Pfam" id="PF25534"/>
    </source>
</evidence>
<reference evidence="3" key="1">
    <citation type="submission" date="2020-11" db="EMBL/GenBank/DDBJ databases">
        <authorList>
            <consortium name="DOE Joint Genome Institute"/>
            <person name="Ahrendt S."/>
            <person name="Riley R."/>
            <person name="Andreopoulos W."/>
            <person name="Labutti K."/>
            <person name="Pangilinan J."/>
            <person name="Ruiz-Duenas F.J."/>
            <person name="Barrasa J.M."/>
            <person name="Sanchez-Garcia M."/>
            <person name="Camarero S."/>
            <person name="Miyauchi S."/>
            <person name="Serrano A."/>
            <person name="Linde D."/>
            <person name="Babiker R."/>
            <person name="Drula E."/>
            <person name="Ayuso-Fernandez I."/>
            <person name="Pacheco R."/>
            <person name="Padilla G."/>
            <person name="Ferreira P."/>
            <person name="Barriuso J."/>
            <person name="Kellner H."/>
            <person name="Castanera R."/>
            <person name="Alfaro M."/>
            <person name="Ramirez L."/>
            <person name="Pisabarro A.G."/>
            <person name="Kuo A."/>
            <person name="Tritt A."/>
            <person name="Lipzen A."/>
            <person name="He G."/>
            <person name="Yan M."/>
            <person name="Ng V."/>
            <person name="Cullen D."/>
            <person name="Martin F."/>
            <person name="Rosso M.-N."/>
            <person name="Henrissat B."/>
            <person name="Hibbett D."/>
            <person name="Martinez A.T."/>
            <person name="Grigoriev I.V."/>
        </authorList>
    </citation>
    <scope>NUCLEOTIDE SEQUENCE</scope>
    <source>
        <strain evidence="3">AH 40177</strain>
    </source>
</reference>
<dbReference type="Pfam" id="PF25534">
    <property type="entry name" value="DUF7918"/>
    <property type="match status" value="1"/>
</dbReference>